<accession>A0ABU6MKI4</accession>
<dbReference type="RefSeq" id="WP_083952963.1">
    <property type="nucleotide sequence ID" value="NZ_JARMAB010000026.1"/>
</dbReference>
<keyword evidence="3" id="KW-0812">Transmembrane</keyword>
<keyword evidence="3" id="KW-1133">Transmembrane helix</keyword>
<evidence type="ECO:0000256" key="2">
    <source>
        <dbReference type="ARBA" id="ARBA00023287"/>
    </source>
</evidence>
<feature type="transmembrane region" description="Helical" evidence="3">
    <location>
        <begin position="23"/>
        <end position="46"/>
    </location>
</feature>
<keyword evidence="3" id="KW-0472">Membrane</keyword>
<sequence length="200" mass="21936">MTKIILPASMEPLKARISDSKGITLIELLATVAIMGILMPVIYGAYMTGYQVYEKIAVQSQLREDADYVSSMMMQALYSQPFDDVSQCQSPSGSCLEIKQDYETSIDAVGKSNLYDITQKTAQGSFTIIQTIPDENGEEIKIGNTQLHTDADFTGSTFTVHCTEGDQVSDCKNGGTIELNLKVSNDKNNQTLNLNSEFGF</sequence>
<dbReference type="Gene3D" id="3.30.700.10">
    <property type="entry name" value="Glycoprotein, Type 4 Pilin"/>
    <property type="match status" value="1"/>
</dbReference>
<dbReference type="InterPro" id="IPR045584">
    <property type="entry name" value="Pilin-like"/>
</dbReference>
<dbReference type="EMBL" id="JARMAB010000026">
    <property type="protein sequence ID" value="MED1204809.1"/>
    <property type="molecule type" value="Genomic_DNA"/>
</dbReference>
<evidence type="ECO:0000313" key="5">
    <source>
        <dbReference type="Proteomes" id="UP001341444"/>
    </source>
</evidence>
<protein>
    <submittedName>
        <fullName evidence="4">Prepilin-type N-terminal cleavage/methylation domain-containing protein</fullName>
    </submittedName>
</protein>
<evidence type="ECO:0000256" key="1">
    <source>
        <dbReference type="ARBA" id="ARBA00004241"/>
    </source>
</evidence>
<reference evidence="4 5" key="1">
    <citation type="submission" date="2023-03" db="EMBL/GenBank/DDBJ databases">
        <title>Bacillus Genome Sequencing.</title>
        <authorList>
            <person name="Dunlap C."/>
        </authorList>
    </citation>
    <scope>NUCLEOTIDE SEQUENCE [LARGE SCALE GENOMIC DNA]</scope>
    <source>
        <strain evidence="4 5">B-23453</strain>
    </source>
</reference>
<proteinExistence type="predicted"/>
<name>A0ABU6MKI4_9BACI</name>
<evidence type="ECO:0000256" key="3">
    <source>
        <dbReference type="SAM" id="Phobius"/>
    </source>
</evidence>
<dbReference type="Proteomes" id="UP001341444">
    <property type="component" value="Unassembled WGS sequence"/>
</dbReference>
<comment type="subcellular location">
    <subcellularLocation>
        <location evidence="1">Cell surface</location>
    </subcellularLocation>
</comment>
<gene>
    <name evidence="4" type="ORF">P4T90_17325</name>
</gene>
<dbReference type="Pfam" id="PF07963">
    <property type="entry name" value="N_methyl"/>
    <property type="match status" value="1"/>
</dbReference>
<keyword evidence="5" id="KW-1185">Reference proteome</keyword>
<dbReference type="SUPFAM" id="SSF54523">
    <property type="entry name" value="Pili subunits"/>
    <property type="match status" value="1"/>
</dbReference>
<dbReference type="InterPro" id="IPR012902">
    <property type="entry name" value="N_methyl_site"/>
</dbReference>
<keyword evidence="2" id="KW-0178">Competence</keyword>
<organism evidence="4 5">
    <name type="scientific">Heyndrickxia acidicola</name>
    <dbReference type="NCBI Taxonomy" id="209389"/>
    <lineage>
        <taxon>Bacteria</taxon>
        <taxon>Bacillati</taxon>
        <taxon>Bacillota</taxon>
        <taxon>Bacilli</taxon>
        <taxon>Bacillales</taxon>
        <taxon>Bacillaceae</taxon>
        <taxon>Heyndrickxia</taxon>
    </lineage>
</organism>
<dbReference type="NCBIfam" id="TIGR02532">
    <property type="entry name" value="IV_pilin_GFxxxE"/>
    <property type="match status" value="1"/>
</dbReference>
<evidence type="ECO:0000313" key="4">
    <source>
        <dbReference type="EMBL" id="MED1204809.1"/>
    </source>
</evidence>
<comment type="caution">
    <text evidence="4">The sequence shown here is derived from an EMBL/GenBank/DDBJ whole genome shotgun (WGS) entry which is preliminary data.</text>
</comment>